<organism evidence="1">
    <name type="scientific">Staphylococcus phage vB_VibM_10AMN12</name>
    <dbReference type="NCBI Taxonomy" id="3076785"/>
    <lineage>
        <taxon>Viruses</taxon>
        <taxon>Duplodnaviria</taxon>
        <taxon>Heunggongvirae</taxon>
        <taxon>Uroviricota</taxon>
        <taxon>Caudoviricetes</taxon>
    </lineage>
</organism>
<proteinExistence type="predicted"/>
<dbReference type="EMBL" id="OR481006">
    <property type="protein sequence ID" value="WNO47516.1"/>
    <property type="molecule type" value="Genomic_DNA"/>
</dbReference>
<protein>
    <submittedName>
        <fullName evidence="1">Uncharacterized protein</fullName>
    </submittedName>
</protein>
<name>A0AA96R3V3_9CAUD</name>
<reference evidence="1" key="1">
    <citation type="submission" date="2023-08" db="EMBL/GenBank/DDBJ databases">
        <authorList>
            <person name="Nazir A."/>
        </authorList>
    </citation>
    <scope>NUCLEOTIDE SEQUENCE</scope>
</reference>
<evidence type="ECO:0000313" key="1">
    <source>
        <dbReference type="EMBL" id="WNO47516.1"/>
    </source>
</evidence>
<accession>A0AA96R3V3</accession>
<sequence>MTKPNKISRDFAQEVFDLVKSSGYTSLYQLDARLLDEITYWHPQMIIEISEYLARRK</sequence>